<gene>
    <name evidence="3" type="primary">CG32234</name>
</gene>
<feature type="transmembrane region" description="Helical" evidence="2">
    <location>
        <begin position="118"/>
        <end position="139"/>
    </location>
</feature>
<evidence type="ECO:0000313" key="3">
    <source>
        <dbReference type="EMBL" id="ABM92796.1"/>
    </source>
</evidence>
<feature type="compositionally biased region" description="Polar residues" evidence="1">
    <location>
        <begin position="311"/>
        <end position="326"/>
    </location>
</feature>
<dbReference type="VEuPathDB" id="VectorBase:FBgn0262870"/>
<sequence>MLARIASRSVASTARTRGLPSLKATAVACRVNGHVMKPLEEYMLFTKSGADNITVINPQGVRSAQCNAKFDVSEQPTQEPMVNVSMIPEPWVEEPPARVPYIPRFVYDENKQEDSTQVVFLTLTSVFVIIVICCLLEVYRSHLAYKKRIERETDEDIIWSKEQATKMHESPGVKAGLLGGVTAGSGNGLPPYTYKALPQEDKKPGNGAPLVGILKNGSATPSQPGTPTALSKNGDIASRIEEEEEEEDEAPAQKAAEKSGENEEPPAKDTTASEIKESQAQPPEQLAKDTTDASAAPKASKETEAQAEPSEPSSQLNSAQNGQLAQMEQAARGDEVQVPSLPPNRIKP</sequence>
<dbReference type="AlphaFoldDB" id="A2RVD1"/>
<name>A2RVD1_DROME</name>
<organism evidence="3">
    <name type="scientific">Drosophila melanogaster</name>
    <name type="common">Fruit fly</name>
    <dbReference type="NCBI Taxonomy" id="7227"/>
    <lineage>
        <taxon>Eukaryota</taxon>
        <taxon>Metazoa</taxon>
        <taxon>Ecdysozoa</taxon>
        <taxon>Arthropoda</taxon>
        <taxon>Hexapoda</taxon>
        <taxon>Insecta</taxon>
        <taxon>Pterygota</taxon>
        <taxon>Neoptera</taxon>
        <taxon>Endopterygota</taxon>
        <taxon>Diptera</taxon>
        <taxon>Brachycera</taxon>
        <taxon>Muscomorpha</taxon>
        <taxon>Ephydroidea</taxon>
        <taxon>Drosophilidae</taxon>
        <taxon>Drosophila</taxon>
        <taxon>Sophophora</taxon>
    </lineage>
</organism>
<keyword evidence="2" id="KW-0812">Transmembrane</keyword>
<dbReference type="PeptideAtlas" id="A2RVD1"/>
<dbReference type="ExpressionAtlas" id="A2RVD1">
    <property type="expression patterns" value="baseline and differential"/>
</dbReference>
<keyword evidence="2" id="KW-0472">Membrane</keyword>
<dbReference type="HOGENOM" id="CLU_002286_0_0_1"/>
<reference evidence="3" key="1">
    <citation type="submission" date="2007-01" db="EMBL/GenBank/DDBJ databases">
        <authorList>
            <person name="Stapleton M."/>
            <person name="Carlson J."/>
            <person name="Frise E."/>
            <person name="Kapadia B."/>
            <person name="Park S."/>
            <person name="Wan K."/>
            <person name="Yu C."/>
            <person name="Celniker S."/>
        </authorList>
    </citation>
    <scope>NUCLEOTIDE SEQUENCE</scope>
</reference>
<feature type="region of interest" description="Disordered" evidence="1">
    <location>
        <begin position="192"/>
        <end position="348"/>
    </location>
</feature>
<feature type="compositionally biased region" description="Basic and acidic residues" evidence="1">
    <location>
        <begin position="255"/>
        <end position="267"/>
    </location>
</feature>
<evidence type="ECO:0000256" key="2">
    <source>
        <dbReference type="SAM" id="Phobius"/>
    </source>
</evidence>
<evidence type="ECO:0000256" key="1">
    <source>
        <dbReference type="SAM" id="MobiDB-lite"/>
    </source>
</evidence>
<proteinExistence type="evidence at transcript level"/>
<feature type="compositionally biased region" description="Acidic residues" evidence="1">
    <location>
        <begin position="241"/>
        <end position="250"/>
    </location>
</feature>
<protein>
    <submittedName>
        <fullName evidence="3">IP05277p</fullName>
    </submittedName>
</protein>
<dbReference type="OrthoDB" id="5989513at2759"/>
<accession>A2RVD1</accession>
<feature type="compositionally biased region" description="Polar residues" evidence="1">
    <location>
        <begin position="270"/>
        <end position="282"/>
    </location>
</feature>
<dbReference type="EMBL" id="BT029922">
    <property type="protein sequence ID" value="ABM92796.1"/>
    <property type="molecule type" value="mRNA"/>
</dbReference>
<keyword evidence="2" id="KW-1133">Transmembrane helix</keyword>
<feature type="compositionally biased region" description="Polar residues" evidence="1">
    <location>
        <begin position="217"/>
        <end position="231"/>
    </location>
</feature>